<dbReference type="Gene3D" id="1.20.144.10">
    <property type="entry name" value="Phosphatidic acid phosphatase type 2/haloperoxidase"/>
    <property type="match status" value="1"/>
</dbReference>
<dbReference type="SMART" id="SM00014">
    <property type="entry name" value="acidPPc"/>
    <property type="match status" value="1"/>
</dbReference>
<feature type="transmembrane region" description="Helical" evidence="1">
    <location>
        <begin position="63"/>
        <end position="85"/>
    </location>
</feature>
<reference evidence="3" key="1">
    <citation type="submission" date="2018-05" db="EMBL/GenBank/DDBJ databases">
        <authorList>
            <person name="Lanie J.A."/>
            <person name="Ng W.-L."/>
            <person name="Kazmierczak K.M."/>
            <person name="Andrzejewski T.M."/>
            <person name="Davidsen T.M."/>
            <person name="Wayne K.J."/>
            <person name="Tettelin H."/>
            <person name="Glass J.I."/>
            <person name="Rusch D."/>
            <person name="Podicherti R."/>
            <person name="Tsui H.-C.T."/>
            <person name="Winkler M.E."/>
        </authorList>
    </citation>
    <scope>NUCLEOTIDE SEQUENCE</scope>
</reference>
<dbReference type="AlphaFoldDB" id="A0A382VFN0"/>
<feature type="transmembrane region" description="Helical" evidence="1">
    <location>
        <begin position="155"/>
        <end position="172"/>
    </location>
</feature>
<evidence type="ECO:0000256" key="1">
    <source>
        <dbReference type="SAM" id="Phobius"/>
    </source>
</evidence>
<dbReference type="Pfam" id="PF01569">
    <property type="entry name" value="PAP2"/>
    <property type="match status" value="1"/>
</dbReference>
<feature type="transmembrane region" description="Helical" evidence="1">
    <location>
        <begin position="105"/>
        <end position="124"/>
    </location>
</feature>
<dbReference type="InterPro" id="IPR036938">
    <property type="entry name" value="PAP2/HPO_sf"/>
</dbReference>
<accession>A0A382VFN0</accession>
<name>A0A382VFN0_9ZZZZ</name>
<dbReference type="EMBL" id="UINC01151224">
    <property type="protein sequence ID" value="SVD44708.1"/>
    <property type="molecule type" value="Genomic_DNA"/>
</dbReference>
<feature type="domain" description="Phosphatidic acid phosphatase type 2/haloperoxidase" evidence="2">
    <location>
        <begin position="61"/>
        <end position="170"/>
    </location>
</feature>
<keyword evidence="1" id="KW-0472">Membrane</keyword>
<proteinExistence type="predicted"/>
<keyword evidence="1" id="KW-0812">Transmembrane</keyword>
<evidence type="ECO:0000313" key="3">
    <source>
        <dbReference type="EMBL" id="SVD44708.1"/>
    </source>
</evidence>
<dbReference type="SUPFAM" id="SSF48317">
    <property type="entry name" value="Acid phosphatase/Vanadium-dependent haloperoxidase"/>
    <property type="match status" value="1"/>
</dbReference>
<evidence type="ECO:0000259" key="2">
    <source>
        <dbReference type="SMART" id="SM00014"/>
    </source>
</evidence>
<feature type="transmembrane region" description="Helical" evidence="1">
    <location>
        <begin position="33"/>
        <end position="51"/>
    </location>
</feature>
<sequence length="193" mass="21134">MANVDTVLFTWINRGAGHISVLDSVMKWLASDYLVPGSLCLILLSMWFAGINQAERQRYQVGVLVALISIVIVSGTVMFVNSFYFRDRPFVNMDVLLLFYKPTDSSFPANSAAVSFALAAAIWAVNRRIGWAMFGAAALYGFARVFSGVHYPLDIIVGGGIGMGVAGVLHWSKKLFESLLMAVIRVARVFCLA</sequence>
<dbReference type="InterPro" id="IPR000326">
    <property type="entry name" value="PAP2/HPO"/>
</dbReference>
<protein>
    <recommendedName>
        <fullName evidence="2">Phosphatidic acid phosphatase type 2/haloperoxidase domain-containing protein</fullName>
    </recommendedName>
</protein>
<organism evidence="3">
    <name type="scientific">marine metagenome</name>
    <dbReference type="NCBI Taxonomy" id="408172"/>
    <lineage>
        <taxon>unclassified sequences</taxon>
        <taxon>metagenomes</taxon>
        <taxon>ecological metagenomes</taxon>
    </lineage>
</organism>
<keyword evidence="1" id="KW-1133">Transmembrane helix</keyword>
<gene>
    <name evidence="3" type="ORF">METZ01_LOCUS397562</name>
</gene>
<feature type="transmembrane region" description="Helical" evidence="1">
    <location>
        <begin position="131"/>
        <end position="149"/>
    </location>
</feature>